<proteinExistence type="predicted"/>
<name>A0A953HIV3_9BACT</name>
<accession>A0A953HIV3</accession>
<keyword evidence="2" id="KW-1185">Reference proteome</keyword>
<dbReference type="Proteomes" id="UP000753961">
    <property type="component" value="Unassembled WGS sequence"/>
</dbReference>
<dbReference type="RefSeq" id="WP_222578188.1">
    <property type="nucleotide sequence ID" value="NZ_JAHVHU010000002.1"/>
</dbReference>
<dbReference type="PANTHER" id="PTHR38471:SF2">
    <property type="entry name" value="FOUR HELIX BUNDLE PROTEIN"/>
    <property type="match status" value="1"/>
</dbReference>
<dbReference type="NCBIfam" id="TIGR02436">
    <property type="entry name" value="four helix bundle protein"/>
    <property type="match status" value="1"/>
</dbReference>
<dbReference type="InterPro" id="IPR012657">
    <property type="entry name" value="23S_rRNA-intervening_sequence"/>
</dbReference>
<reference evidence="1" key="1">
    <citation type="submission" date="2021-06" db="EMBL/GenBank/DDBJ databases">
        <title>44 bacteria genomes isolated from Dapeng, Shenzhen.</title>
        <authorList>
            <person name="Zheng W."/>
            <person name="Yu S."/>
            <person name="Huang Y."/>
        </authorList>
    </citation>
    <scope>NUCLEOTIDE SEQUENCE</scope>
    <source>
        <strain evidence="1">DP5N28-2</strain>
    </source>
</reference>
<dbReference type="EMBL" id="JAHVHU010000002">
    <property type="protein sequence ID" value="MBY5956664.1"/>
    <property type="molecule type" value="Genomic_DNA"/>
</dbReference>
<organism evidence="1 2">
    <name type="scientific">Membranihabitans marinus</name>
    <dbReference type="NCBI Taxonomy" id="1227546"/>
    <lineage>
        <taxon>Bacteria</taxon>
        <taxon>Pseudomonadati</taxon>
        <taxon>Bacteroidota</taxon>
        <taxon>Saprospiria</taxon>
        <taxon>Saprospirales</taxon>
        <taxon>Saprospiraceae</taxon>
        <taxon>Membranihabitans</taxon>
    </lineage>
</organism>
<dbReference type="PANTHER" id="PTHR38471">
    <property type="entry name" value="FOUR HELIX BUNDLE PROTEIN"/>
    <property type="match status" value="1"/>
</dbReference>
<gene>
    <name evidence="1" type="ORF">KUV50_00860</name>
</gene>
<evidence type="ECO:0000313" key="2">
    <source>
        <dbReference type="Proteomes" id="UP000753961"/>
    </source>
</evidence>
<dbReference type="CDD" id="cd16377">
    <property type="entry name" value="23S_rRNA_IVP_like"/>
    <property type="match status" value="1"/>
</dbReference>
<dbReference type="SUPFAM" id="SSF158446">
    <property type="entry name" value="IVS-encoded protein-like"/>
    <property type="match status" value="1"/>
</dbReference>
<evidence type="ECO:0000313" key="1">
    <source>
        <dbReference type="EMBL" id="MBY5956664.1"/>
    </source>
</evidence>
<dbReference type="Gene3D" id="1.20.1440.60">
    <property type="entry name" value="23S rRNA-intervening sequence"/>
    <property type="match status" value="1"/>
</dbReference>
<comment type="caution">
    <text evidence="1">The sequence shown here is derived from an EMBL/GenBank/DDBJ whole genome shotgun (WGS) entry which is preliminary data.</text>
</comment>
<dbReference type="Pfam" id="PF05635">
    <property type="entry name" value="23S_rRNA_IVP"/>
    <property type="match status" value="1"/>
</dbReference>
<sequence>MRNFRELDIWQKSRKLVKEIYQVTRNFPAEERYGLSSQIQRAGVSIPSNIAEGCSRKSEIEFTRFLEIAQGSAFEVETQLILANDLGYLQDDLLNELIIDIHFLQRQINKLITVIRKN</sequence>
<dbReference type="AlphaFoldDB" id="A0A953HIV3"/>
<dbReference type="InterPro" id="IPR036583">
    <property type="entry name" value="23S_rRNA_IVS_sf"/>
</dbReference>
<protein>
    <submittedName>
        <fullName evidence="1">Four helix bundle protein</fullName>
    </submittedName>
</protein>